<dbReference type="EMBL" id="AK357822">
    <property type="protein sequence ID" value="BAJ89036.1"/>
    <property type="molecule type" value="mRNA"/>
</dbReference>
<feature type="domain" description="F-box/LRR-repeat protein 15/At3g58940/PEG3-like LRR" evidence="1">
    <location>
        <begin position="112"/>
        <end position="328"/>
    </location>
</feature>
<dbReference type="AlphaFoldDB" id="F2D1R5"/>
<proteinExistence type="evidence at transcript level"/>
<dbReference type="Pfam" id="PF24758">
    <property type="entry name" value="LRR_At5g56370"/>
    <property type="match status" value="1"/>
</dbReference>
<sequence length="459" mass="50477">MAGPLARPGNASDDRINELPEVLLSDILSRLGTAEAARTVVLSTRFRDAWLATPLRLDDLELPVPARGKVPSIQPWTARADVVTRALASHPGPVALFRLSRTSFRGRVDAAEAWFRQLAAKHAREVSLFFSPEWCHDALADPLLGCPILQILALGKCHLSDAGASAVAAAALTELTLSETCISEAALQSVLSGCPALRSLVLKHVNGLQRIRVCSCRSLVLLGVWHYKQVDEITVEDAPCLERLLGNMRLNAAITVTGAPKLTAFGYAVVSIPHLFHGERAPQGVSKGLRAPIHSVKILAITVKFSSKKDMEKVMSLLECFPCLETLHFQSSDTDYRSGADEDYTTVSDYIQQRYPIRCVARHLKSVRLECKHHNPGMLEFACFLLARAHVLQFMRIQSKMCGVPKWVTSQQNLLSQSNMASLEAEVVFEGMKRLKDFTIEGVDALSDPFDGEINILEH</sequence>
<dbReference type="SUPFAM" id="SSF52047">
    <property type="entry name" value="RNI-like"/>
    <property type="match status" value="1"/>
</dbReference>
<dbReference type="InterPro" id="IPR036047">
    <property type="entry name" value="F-box-like_dom_sf"/>
</dbReference>
<name>F2D1R5_HORVV</name>
<reference evidence="2" key="1">
    <citation type="journal article" date="2011" name="Plant Physiol.">
        <title>Comprehensive sequence analysis of 24,783 barley full-length cDNAs derived from 12 clone libraries.</title>
        <authorList>
            <person name="Matsumoto T."/>
            <person name="Tanaka T."/>
            <person name="Sakai H."/>
            <person name="Amano N."/>
            <person name="Kanamori H."/>
            <person name="Kurita K."/>
            <person name="Kikuta A."/>
            <person name="Kamiya K."/>
            <person name="Yamamoto M."/>
            <person name="Ikawa H."/>
            <person name="Fujii N."/>
            <person name="Hori K."/>
            <person name="Itoh T."/>
            <person name="Sato K."/>
        </authorList>
    </citation>
    <scope>NUCLEOTIDE SEQUENCE</scope>
    <source>
        <tissue evidence="2">Shoot</tissue>
    </source>
</reference>
<protein>
    <submittedName>
        <fullName evidence="2">Predicted protein</fullName>
    </submittedName>
</protein>
<dbReference type="InterPro" id="IPR055302">
    <property type="entry name" value="F-box_dom-containing"/>
</dbReference>
<evidence type="ECO:0000259" key="1">
    <source>
        <dbReference type="Pfam" id="PF24758"/>
    </source>
</evidence>
<accession>F2D1R5</accession>
<dbReference type="SUPFAM" id="SSF81383">
    <property type="entry name" value="F-box domain"/>
    <property type="match status" value="1"/>
</dbReference>
<dbReference type="Gene3D" id="3.80.10.10">
    <property type="entry name" value="Ribonuclease Inhibitor"/>
    <property type="match status" value="1"/>
</dbReference>
<dbReference type="InterPro" id="IPR055411">
    <property type="entry name" value="LRR_FXL15/At3g58940/PEG3-like"/>
</dbReference>
<dbReference type="InterPro" id="IPR032675">
    <property type="entry name" value="LRR_dom_sf"/>
</dbReference>
<dbReference type="PANTHER" id="PTHR32141:SF74">
    <property type="entry name" value="OS04G0409100 PROTEIN"/>
    <property type="match status" value="1"/>
</dbReference>
<organism evidence="2">
    <name type="scientific">Hordeum vulgare subsp. vulgare</name>
    <name type="common">Domesticated barley</name>
    <dbReference type="NCBI Taxonomy" id="112509"/>
    <lineage>
        <taxon>Eukaryota</taxon>
        <taxon>Viridiplantae</taxon>
        <taxon>Streptophyta</taxon>
        <taxon>Embryophyta</taxon>
        <taxon>Tracheophyta</taxon>
        <taxon>Spermatophyta</taxon>
        <taxon>Magnoliopsida</taxon>
        <taxon>Liliopsida</taxon>
        <taxon>Poales</taxon>
        <taxon>Poaceae</taxon>
        <taxon>BOP clade</taxon>
        <taxon>Pooideae</taxon>
        <taxon>Triticodae</taxon>
        <taxon>Triticeae</taxon>
        <taxon>Hordeinae</taxon>
        <taxon>Hordeum</taxon>
    </lineage>
</organism>
<dbReference type="PANTHER" id="PTHR32141">
    <property type="match status" value="1"/>
</dbReference>
<evidence type="ECO:0000313" key="2">
    <source>
        <dbReference type="EMBL" id="BAJ89036.1"/>
    </source>
</evidence>